<name>E4XS12_OIKDI</name>
<keyword evidence="4" id="KW-0012">Acyltransferase</keyword>
<dbReference type="InterPro" id="IPR000182">
    <property type="entry name" value="GNAT_dom"/>
</dbReference>
<evidence type="ECO:0000313" key="7">
    <source>
        <dbReference type="Proteomes" id="UP000001307"/>
    </source>
</evidence>
<keyword evidence="4" id="KW-0808">Transferase</keyword>
<dbReference type="PANTHER" id="PTHR13355">
    <property type="entry name" value="GLUCOSAMINE 6-PHOSPHATE N-ACETYLTRANSFERASE"/>
    <property type="match status" value="1"/>
</dbReference>
<comment type="pathway">
    <text evidence="1 4">Nucleotide-sugar biosynthesis; UDP-N-acetyl-alpha-D-glucosamine biosynthesis; N-acetyl-alpha-D-glucosamine 1-phosphate from alpha-D-glucosamine 6-phosphate (route I): step 1/2.</text>
</comment>
<dbReference type="InterPro" id="IPR039143">
    <property type="entry name" value="GNPNAT1-like"/>
</dbReference>
<dbReference type="Proteomes" id="UP000001307">
    <property type="component" value="Unassembled WGS sequence"/>
</dbReference>
<evidence type="ECO:0000259" key="5">
    <source>
        <dbReference type="PROSITE" id="PS51186"/>
    </source>
</evidence>
<reference evidence="6" key="1">
    <citation type="journal article" date="2010" name="Science">
        <title>Plasticity of animal genome architecture unmasked by rapid evolution of a pelagic tunicate.</title>
        <authorList>
            <person name="Denoeud F."/>
            <person name="Henriet S."/>
            <person name="Mungpakdee S."/>
            <person name="Aury J.M."/>
            <person name="Da Silva C."/>
            <person name="Brinkmann H."/>
            <person name="Mikhaleva J."/>
            <person name="Olsen L.C."/>
            <person name="Jubin C."/>
            <person name="Canestro C."/>
            <person name="Bouquet J.M."/>
            <person name="Danks G."/>
            <person name="Poulain J."/>
            <person name="Campsteijn C."/>
            <person name="Adamski M."/>
            <person name="Cross I."/>
            <person name="Yadetie F."/>
            <person name="Muffato M."/>
            <person name="Louis A."/>
            <person name="Butcher S."/>
            <person name="Tsagkogeorga G."/>
            <person name="Konrad A."/>
            <person name="Singh S."/>
            <person name="Jensen M.F."/>
            <person name="Cong E.H."/>
            <person name="Eikeseth-Otteraa H."/>
            <person name="Noel B."/>
            <person name="Anthouard V."/>
            <person name="Porcel B.M."/>
            <person name="Kachouri-Lafond R."/>
            <person name="Nishino A."/>
            <person name="Ugolini M."/>
            <person name="Chourrout P."/>
            <person name="Nishida H."/>
            <person name="Aasland R."/>
            <person name="Huzurbazar S."/>
            <person name="Westhof E."/>
            <person name="Delsuc F."/>
            <person name="Lehrach H."/>
            <person name="Reinhardt R."/>
            <person name="Weissenbach J."/>
            <person name="Roy S.W."/>
            <person name="Artiguenave F."/>
            <person name="Postlethwait J.H."/>
            <person name="Manak J.R."/>
            <person name="Thompson E.M."/>
            <person name="Jaillon O."/>
            <person name="Du Pasquier L."/>
            <person name="Boudinot P."/>
            <person name="Liberles D.A."/>
            <person name="Volff J.N."/>
            <person name="Philippe H."/>
            <person name="Lenhard B."/>
            <person name="Roest Crollius H."/>
            <person name="Wincker P."/>
            <person name="Chourrout D."/>
        </authorList>
    </citation>
    <scope>NUCLEOTIDE SEQUENCE [LARGE SCALE GENOMIC DNA]</scope>
</reference>
<organism evidence="6">
    <name type="scientific">Oikopleura dioica</name>
    <name type="common">Tunicate</name>
    <dbReference type="NCBI Taxonomy" id="34765"/>
    <lineage>
        <taxon>Eukaryota</taxon>
        <taxon>Metazoa</taxon>
        <taxon>Chordata</taxon>
        <taxon>Tunicata</taxon>
        <taxon>Appendicularia</taxon>
        <taxon>Copelata</taxon>
        <taxon>Oikopleuridae</taxon>
        <taxon>Oikopleura</taxon>
    </lineage>
</organism>
<dbReference type="GO" id="GO:0004343">
    <property type="term" value="F:glucosamine 6-phosphate N-acetyltransferase activity"/>
    <property type="evidence" value="ECO:0007669"/>
    <property type="project" value="UniProtKB-UniRule"/>
</dbReference>
<evidence type="ECO:0000256" key="1">
    <source>
        <dbReference type="ARBA" id="ARBA00004832"/>
    </source>
</evidence>
<dbReference type="UniPathway" id="UPA00113">
    <property type="reaction ID" value="UER00529"/>
</dbReference>
<dbReference type="EC" id="2.3.1.4" evidence="4"/>
<dbReference type="InParanoid" id="E4XS12"/>
<dbReference type="PANTHER" id="PTHR13355:SF11">
    <property type="entry name" value="GLUCOSAMINE 6-PHOSPHATE N-ACETYLTRANSFERASE"/>
    <property type="match status" value="1"/>
</dbReference>
<dbReference type="Pfam" id="PF00583">
    <property type="entry name" value="Acetyltransf_1"/>
    <property type="match status" value="1"/>
</dbReference>
<gene>
    <name evidence="6" type="ORF">GSOID_T00001960001</name>
</gene>
<dbReference type="EMBL" id="FN653128">
    <property type="protein sequence ID" value="CBY12560.1"/>
    <property type="molecule type" value="Genomic_DNA"/>
</dbReference>
<evidence type="ECO:0000256" key="3">
    <source>
        <dbReference type="ARBA" id="ARBA00048964"/>
    </source>
</evidence>
<evidence type="ECO:0000256" key="4">
    <source>
        <dbReference type="RuleBase" id="RU365086"/>
    </source>
</evidence>
<protein>
    <recommendedName>
        <fullName evidence="4">Glucosamine 6-phosphate N-acetyltransferase</fullName>
        <ecNumber evidence="4">2.3.1.4</ecNumber>
    </recommendedName>
</protein>
<dbReference type="AlphaFoldDB" id="E4XS12"/>
<proteinExistence type="inferred from homology"/>
<keyword evidence="7" id="KW-1185">Reference proteome</keyword>
<dbReference type="SUPFAM" id="SSF55729">
    <property type="entry name" value="Acyl-CoA N-acyltransferases (Nat)"/>
    <property type="match status" value="1"/>
</dbReference>
<comment type="similarity">
    <text evidence="2 4">Belongs to the acetyltransferase family. GNA1 subfamily.</text>
</comment>
<accession>E4XS12</accession>
<dbReference type="GO" id="GO:0006048">
    <property type="term" value="P:UDP-N-acetylglucosamine biosynthetic process"/>
    <property type="evidence" value="ECO:0007669"/>
    <property type="project" value="UniProtKB-UniRule"/>
</dbReference>
<feature type="domain" description="N-acetyltransferase" evidence="5">
    <location>
        <begin position="25"/>
        <end position="176"/>
    </location>
</feature>
<evidence type="ECO:0000256" key="2">
    <source>
        <dbReference type="ARBA" id="ARBA00006048"/>
    </source>
</evidence>
<dbReference type="OrthoDB" id="10039976at2759"/>
<evidence type="ECO:0000313" key="6">
    <source>
        <dbReference type="EMBL" id="CBY12560.1"/>
    </source>
</evidence>
<dbReference type="Gene3D" id="3.40.630.30">
    <property type="match status" value="1"/>
</dbReference>
<comment type="catalytic activity">
    <reaction evidence="3 4">
        <text>D-glucosamine 6-phosphate + acetyl-CoA = N-acetyl-D-glucosamine 6-phosphate + CoA + H(+)</text>
        <dbReference type="Rhea" id="RHEA:10292"/>
        <dbReference type="ChEBI" id="CHEBI:15378"/>
        <dbReference type="ChEBI" id="CHEBI:57287"/>
        <dbReference type="ChEBI" id="CHEBI:57288"/>
        <dbReference type="ChEBI" id="CHEBI:57513"/>
        <dbReference type="ChEBI" id="CHEBI:58725"/>
        <dbReference type="EC" id="2.3.1.4"/>
    </reaction>
</comment>
<dbReference type="CDD" id="cd04301">
    <property type="entry name" value="NAT_SF"/>
    <property type="match status" value="1"/>
</dbReference>
<dbReference type="PROSITE" id="PS51186">
    <property type="entry name" value="GNAT"/>
    <property type="match status" value="1"/>
</dbReference>
<dbReference type="InterPro" id="IPR016181">
    <property type="entry name" value="Acyl_CoA_acyltransferase"/>
</dbReference>
<sequence length="189" mass="21534">MSEEVFESQLLQKIDMSDIKLPPNLVVRPLTIEDNENGFFELLAQLTKVGEISVEEFEARFNQMKNSKCYFVLVVADEEQNGKIIGTATLILEQKFIRQCALKGRVEEVVVDESARGTGLGKYLVLACTRLSKQLGVYKTTLECAPHNVKFYEKAGYSDAGEKYMQIRFLKALKIIKRCLKKTYFTDSK</sequence>